<dbReference type="PANTHER" id="PTHR36966">
    <property type="entry name" value="REP-ASSOCIATED TYROSINE TRANSPOSASE"/>
    <property type="match status" value="1"/>
</dbReference>
<comment type="caution">
    <text evidence="2">The sequence shown here is derived from an EMBL/GenBank/DDBJ whole genome shotgun (WGS) entry which is preliminary data.</text>
</comment>
<dbReference type="EMBL" id="JBHMEY010000009">
    <property type="protein sequence ID" value="MFB9095708.1"/>
    <property type="molecule type" value="Genomic_DNA"/>
</dbReference>
<protein>
    <submittedName>
        <fullName evidence="2">Transposase</fullName>
    </submittedName>
</protein>
<keyword evidence="3" id="KW-1185">Reference proteome</keyword>
<dbReference type="Gene3D" id="3.30.70.1290">
    <property type="entry name" value="Transposase IS200-like"/>
    <property type="match status" value="1"/>
</dbReference>
<organism evidence="2 3">
    <name type="scientific">Flavobacterium jumunjinense</name>
    <dbReference type="NCBI Taxonomy" id="998845"/>
    <lineage>
        <taxon>Bacteria</taxon>
        <taxon>Pseudomonadati</taxon>
        <taxon>Bacteroidota</taxon>
        <taxon>Flavobacteriia</taxon>
        <taxon>Flavobacteriales</taxon>
        <taxon>Flavobacteriaceae</taxon>
        <taxon>Flavobacterium</taxon>
    </lineage>
</organism>
<feature type="domain" description="Transposase IS200-like" evidence="1">
    <location>
        <begin position="22"/>
        <end position="219"/>
    </location>
</feature>
<proteinExistence type="predicted"/>
<dbReference type="RefSeq" id="WP_236454995.1">
    <property type="nucleotide sequence ID" value="NZ_CBCSGE010000004.1"/>
</dbReference>
<name>A0ABV5GK03_9FLAO</name>
<evidence type="ECO:0000259" key="1">
    <source>
        <dbReference type="SMART" id="SM01321"/>
    </source>
</evidence>
<dbReference type="Proteomes" id="UP001589607">
    <property type="component" value="Unassembled WGS sequence"/>
</dbReference>
<dbReference type="PANTHER" id="PTHR36966:SF1">
    <property type="entry name" value="REP-ASSOCIATED TYROSINE TRANSPOSASE"/>
    <property type="match status" value="1"/>
</dbReference>
<evidence type="ECO:0000313" key="3">
    <source>
        <dbReference type="Proteomes" id="UP001589607"/>
    </source>
</evidence>
<gene>
    <name evidence="2" type="ORF">ACFFVF_04220</name>
</gene>
<accession>A0ABV5GK03</accession>
<dbReference type="InterPro" id="IPR036515">
    <property type="entry name" value="Transposase_17_sf"/>
</dbReference>
<dbReference type="SMART" id="SM01321">
    <property type="entry name" value="Y1_Tnp"/>
    <property type="match status" value="1"/>
</dbReference>
<dbReference type="SUPFAM" id="SSF143422">
    <property type="entry name" value="Transposase IS200-like"/>
    <property type="match status" value="1"/>
</dbReference>
<sequence>MAEKYQKKYSISTARLKNWDYGSCASYFITICTANRDPFFGEIIDGKMNLSVLGTIVAQEWIKTIEIRPDMHLELGEFVVMPNHFHGIIFIGNNAFNRRDAMHGVSKTNDDSKIISNTMHDAIDTHHKDAMHGVSKTNTMRDAIDTHQRDAMHGVSTDTENTFGPQTKNLASIVRGFKSAVTTWARKNNIPFEWQSRFHDHIIRNATVYNRISNYIINNPAKWQEDKFFAS</sequence>
<evidence type="ECO:0000313" key="2">
    <source>
        <dbReference type="EMBL" id="MFB9095708.1"/>
    </source>
</evidence>
<dbReference type="InterPro" id="IPR052715">
    <property type="entry name" value="RAYT_transposase"/>
</dbReference>
<reference evidence="2 3" key="1">
    <citation type="submission" date="2024-09" db="EMBL/GenBank/DDBJ databases">
        <authorList>
            <person name="Sun Q."/>
            <person name="Mori K."/>
        </authorList>
    </citation>
    <scope>NUCLEOTIDE SEQUENCE [LARGE SCALE GENOMIC DNA]</scope>
    <source>
        <strain evidence="2 3">CECT 7955</strain>
    </source>
</reference>
<dbReference type="InterPro" id="IPR002686">
    <property type="entry name" value="Transposase_17"/>
</dbReference>